<dbReference type="AlphaFoldDB" id="A0A1Q5STV7"/>
<organism evidence="1 2">
    <name type="scientific">Geobacillus proteiniphilus</name>
    <dbReference type="NCBI Taxonomy" id="860353"/>
    <lineage>
        <taxon>Bacteria</taxon>
        <taxon>Bacillati</taxon>
        <taxon>Bacillota</taxon>
        <taxon>Bacilli</taxon>
        <taxon>Bacillales</taxon>
        <taxon>Anoxybacillaceae</taxon>
        <taxon>Geobacillus</taxon>
    </lineage>
</organism>
<evidence type="ECO:0000313" key="2">
    <source>
        <dbReference type="Proteomes" id="UP000186030"/>
    </source>
</evidence>
<accession>A0A1Q5STV7</accession>
<dbReference type="Proteomes" id="UP000186030">
    <property type="component" value="Unassembled WGS sequence"/>
</dbReference>
<comment type="caution">
    <text evidence="1">The sequence shown here is derived from an EMBL/GenBank/DDBJ whole genome shotgun (WGS) entry which is preliminary data.</text>
</comment>
<evidence type="ECO:0000313" key="1">
    <source>
        <dbReference type="EMBL" id="OKO91441.1"/>
    </source>
</evidence>
<gene>
    <name evidence="1" type="ORF">BRO54_2718</name>
</gene>
<evidence type="ECO:0008006" key="3">
    <source>
        <dbReference type="Google" id="ProtNLM"/>
    </source>
</evidence>
<sequence>MRTIQDQMRKWIKANNMTYHPERNRKERKRNKERLTEREIKELMGVCRPVYRRGKGGAFRQR</sequence>
<dbReference type="RefSeq" id="WP_023634383.1">
    <property type="nucleotide sequence ID" value="NZ_MQMG01000038.1"/>
</dbReference>
<reference evidence="2" key="2">
    <citation type="submission" date="2017-01" db="EMBL/GenBank/DDBJ databases">
        <title>Genome sequencing and annotation of Geobacillus sp. 1017, a Hydrocarbon-Oxidizing Thermophilic Bacterium Isolated from a Heavy Oil Reservoir (China).</title>
        <authorList>
            <person name="Kadnikov V.V."/>
            <person name="Mardanov A.V."/>
            <person name="Poltaraus A.B."/>
            <person name="Sokolova D.S."/>
            <person name="Semenova E.M."/>
            <person name="Ravin N.V."/>
            <person name="Tourova T.P."/>
            <person name="Nazina T.N."/>
        </authorList>
    </citation>
    <scope>NUCLEOTIDE SEQUENCE [LARGE SCALE GENOMIC DNA]</scope>
    <source>
        <strain evidence="2">1017</strain>
    </source>
</reference>
<proteinExistence type="predicted"/>
<protein>
    <recommendedName>
        <fullName evidence="3">Phage protein</fullName>
    </recommendedName>
</protein>
<dbReference type="EMBL" id="MQMG01000038">
    <property type="protein sequence ID" value="OKO91441.1"/>
    <property type="molecule type" value="Genomic_DNA"/>
</dbReference>
<reference evidence="1 2" key="1">
    <citation type="submission" date="2016-11" db="EMBL/GenBank/DDBJ databases">
        <authorList>
            <person name="Kadnikov V."/>
            <person name="Nazina T."/>
        </authorList>
    </citation>
    <scope>NUCLEOTIDE SEQUENCE [LARGE SCALE GENOMIC DNA]</scope>
    <source>
        <strain evidence="1 2">1017</strain>
    </source>
</reference>
<name>A0A1Q5STV7_9BACL</name>